<keyword evidence="2" id="KW-0472">Membrane</keyword>
<evidence type="ECO:0000256" key="2">
    <source>
        <dbReference type="SAM" id="Phobius"/>
    </source>
</evidence>
<dbReference type="Proteomes" id="UP001595379">
    <property type="component" value="Unassembled WGS sequence"/>
</dbReference>
<organism evidence="3 4">
    <name type="scientific">Hyphobacterium vulgare</name>
    <dbReference type="NCBI Taxonomy" id="1736751"/>
    <lineage>
        <taxon>Bacteria</taxon>
        <taxon>Pseudomonadati</taxon>
        <taxon>Pseudomonadota</taxon>
        <taxon>Alphaproteobacteria</taxon>
        <taxon>Maricaulales</taxon>
        <taxon>Maricaulaceae</taxon>
        <taxon>Hyphobacterium</taxon>
    </lineage>
</organism>
<keyword evidence="2" id="KW-0812">Transmembrane</keyword>
<evidence type="ECO:0000256" key="1">
    <source>
        <dbReference type="SAM" id="MobiDB-lite"/>
    </source>
</evidence>
<dbReference type="EMBL" id="JBHRSV010000016">
    <property type="protein sequence ID" value="MFC2926266.1"/>
    <property type="molecule type" value="Genomic_DNA"/>
</dbReference>
<keyword evidence="2" id="KW-1133">Transmembrane helix</keyword>
<feature type="region of interest" description="Disordered" evidence="1">
    <location>
        <begin position="1"/>
        <end position="32"/>
    </location>
</feature>
<gene>
    <name evidence="3" type="ORF">ACFOOR_09120</name>
</gene>
<sequence>MTDMKQTHSPPMTAHEPMHPTRKFPVPREDRSRTQRWIHRAALTAFVAIAVAVVANQAVSYLA</sequence>
<proteinExistence type="predicted"/>
<feature type="transmembrane region" description="Helical" evidence="2">
    <location>
        <begin position="41"/>
        <end position="62"/>
    </location>
</feature>
<protein>
    <submittedName>
        <fullName evidence="3">Uncharacterized protein</fullName>
    </submittedName>
</protein>
<name>A0ABV6ZXQ6_9PROT</name>
<comment type="caution">
    <text evidence="3">The sequence shown here is derived from an EMBL/GenBank/DDBJ whole genome shotgun (WGS) entry which is preliminary data.</text>
</comment>
<dbReference type="RefSeq" id="WP_343164578.1">
    <property type="nucleotide sequence ID" value="NZ_JBHRSV010000016.1"/>
</dbReference>
<reference evidence="4" key="1">
    <citation type="journal article" date="2019" name="Int. J. Syst. Evol. Microbiol.">
        <title>The Global Catalogue of Microorganisms (GCM) 10K type strain sequencing project: providing services to taxonomists for standard genome sequencing and annotation.</title>
        <authorList>
            <consortium name="The Broad Institute Genomics Platform"/>
            <consortium name="The Broad Institute Genome Sequencing Center for Infectious Disease"/>
            <person name="Wu L."/>
            <person name="Ma J."/>
        </authorList>
    </citation>
    <scope>NUCLEOTIDE SEQUENCE [LARGE SCALE GENOMIC DNA]</scope>
    <source>
        <strain evidence="4">KCTC 52487</strain>
    </source>
</reference>
<evidence type="ECO:0000313" key="4">
    <source>
        <dbReference type="Proteomes" id="UP001595379"/>
    </source>
</evidence>
<keyword evidence="4" id="KW-1185">Reference proteome</keyword>
<accession>A0ABV6ZXQ6</accession>
<evidence type="ECO:0000313" key="3">
    <source>
        <dbReference type="EMBL" id="MFC2926266.1"/>
    </source>
</evidence>